<evidence type="ECO:0000313" key="1">
    <source>
        <dbReference type="EMBL" id="TDQ38266.1"/>
    </source>
</evidence>
<comment type="caution">
    <text evidence="1">The sequence shown here is derived from an EMBL/GenBank/DDBJ whole genome shotgun (WGS) entry which is preliminary data.</text>
</comment>
<dbReference type="RefSeq" id="WP_166639292.1">
    <property type="nucleotide sequence ID" value="NZ_SNYJ01000010.1"/>
</dbReference>
<evidence type="ECO:0000313" key="2">
    <source>
        <dbReference type="Proteomes" id="UP000295632"/>
    </source>
</evidence>
<organism evidence="1 2">
    <name type="scientific">Aureibacillus halotolerans</name>
    <dbReference type="NCBI Taxonomy" id="1508390"/>
    <lineage>
        <taxon>Bacteria</taxon>
        <taxon>Bacillati</taxon>
        <taxon>Bacillota</taxon>
        <taxon>Bacilli</taxon>
        <taxon>Bacillales</taxon>
        <taxon>Bacillaceae</taxon>
        <taxon>Aureibacillus</taxon>
    </lineage>
</organism>
<dbReference type="InterPro" id="IPR019644">
    <property type="entry name" value="DUF2508"/>
</dbReference>
<proteinExistence type="predicted"/>
<protein>
    <submittedName>
        <fullName evidence="1">Uncharacterized protein DUF2508</fullName>
    </submittedName>
</protein>
<sequence>MRGIKKKRLKRQYDQTLLDTLDRVKAKWEAQERIARDSVDLPRHFDAERQLEKAVYFFLLKEARYRSIKRA</sequence>
<gene>
    <name evidence="1" type="ORF">EV213_1103</name>
</gene>
<dbReference type="Pfam" id="PF10704">
    <property type="entry name" value="DUF2508"/>
    <property type="match status" value="1"/>
</dbReference>
<dbReference type="Proteomes" id="UP000295632">
    <property type="component" value="Unassembled WGS sequence"/>
</dbReference>
<keyword evidence="2" id="KW-1185">Reference proteome</keyword>
<dbReference type="EMBL" id="SNYJ01000010">
    <property type="protein sequence ID" value="TDQ38266.1"/>
    <property type="molecule type" value="Genomic_DNA"/>
</dbReference>
<name>A0A4R6TY75_9BACI</name>
<reference evidence="1 2" key="1">
    <citation type="submission" date="2019-03" db="EMBL/GenBank/DDBJ databases">
        <title>Genomic Encyclopedia of Type Strains, Phase IV (KMG-IV): sequencing the most valuable type-strain genomes for metagenomic binning, comparative biology and taxonomic classification.</title>
        <authorList>
            <person name="Goeker M."/>
        </authorList>
    </citation>
    <scope>NUCLEOTIDE SEQUENCE [LARGE SCALE GENOMIC DNA]</scope>
    <source>
        <strain evidence="1 2">DSM 28697</strain>
    </source>
</reference>
<accession>A0A4R6TY75</accession>
<dbReference type="AlphaFoldDB" id="A0A4R6TY75"/>